<dbReference type="Pfam" id="PF00535">
    <property type="entry name" value="Glycos_transf_2"/>
    <property type="match status" value="1"/>
</dbReference>
<dbReference type="AlphaFoldDB" id="A0A5E7FSC1"/>
<dbReference type="EMBL" id="CABVHU010000023">
    <property type="protein sequence ID" value="VVO42246.1"/>
    <property type="molecule type" value="Genomic_DNA"/>
</dbReference>
<evidence type="ECO:0000313" key="3">
    <source>
        <dbReference type="EMBL" id="VVO42246.1"/>
    </source>
</evidence>
<evidence type="ECO:0000259" key="2">
    <source>
        <dbReference type="Pfam" id="PF00535"/>
    </source>
</evidence>
<dbReference type="PANTHER" id="PTHR43179:SF7">
    <property type="entry name" value="RHAMNOSYLTRANSFERASE WBBL"/>
    <property type="match status" value="1"/>
</dbReference>
<keyword evidence="1" id="KW-0997">Cell inner membrane</keyword>
<dbReference type="Gene3D" id="3.90.550.10">
    <property type="entry name" value="Spore Coat Polysaccharide Biosynthesis Protein SpsA, Chain A"/>
    <property type="match status" value="1"/>
</dbReference>
<dbReference type="InterPro" id="IPR029044">
    <property type="entry name" value="Nucleotide-diphossugar_trans"/>
</dbReference>
<sequence>MSQQPVILIVTHNHKQFLGPLIESCISLPHIKKYICDAASSDGTNEELQKLIAGKHDFNLLSKNTLEGFSKNNNDLIHYYNLHNLPIILVNPDCSFSAQAFHKFVSIASSIENIGVAAPSLTYPNGTPQSSWRKFPTPYQFINKRINAKIPDPGNHTTHELLDSNYSIEWALGAFLYVSHELNTGSGVLDERYRLYCEDPDICLTAHFRGKKVVGIPMEGIKHDLQQKSRAVFSKYSYWNIKSAILFALKWRGEYFNTLKKIRSNAF</sequence>
<name>A0A5E7FSC1_PSEFL</name>
<dbReference type="InterPro" id="IPR001173">
    <property type="entry name" value="Glyco_trans_2-like"/>
</dbReference>
<dbReference type="SUPFAM" id="SSF53448">
    <property type="entry name" value="Nucleotide-diphospho-sugar transferases"/>
    <property type="match status" value="1"/>
</dbReference>
<protein>
    <submittedName>
        <fullName evidence="3">Rhamnosyltransferase WbbL</fullName>
        <ecNumber evidence="3">2.4.1.-</ecNumber>
    </submittedName>
</protein>
<evidence type="ECO:0000256" key="1">
    <source>
        <dbReference type="ARBA" id="ARBA00022519"/>
    </source>
</evidence>
<dbReference type="EC" id="2.4.1.-" evidence="3"/>
<feature type="domain" description="Glycosyltransferase 2-like" evidence="2">
    <location>
        <begin position="7"/>
        <end position="147"/>
    </location>
</feature>
<evidence type="ECO:0000313" key="4">
    <source>
        <dbReference type="Proteomes" id="UP000409037"/>
    </source>
</evidence>
<reference evidence="3 4" key="1">
    <citation type="submission" date="2019-09" db="EMBL/GenBank/DDBJ databases">
        <authorList>
            <person name="Chandra G."/>
            <person name="Truman W A."/>
        </authorList>
    </citation>
    <scope>NUCLEOTIDE SEQUENCE [LARGE SCALE GENOMIC DNA]</scope>
    <source>
        <strain evidence="3">PS833</strain>
    </source>
</reference>
<keyword evidence="1" id="KW-1003">Cell membrane</keyword>
<dbReference type="RefSeq" id="WP_150801044.1">
    <property type="nucleotide sequence ID" value="NZ_CABVHU010000023.1"/>
</dbReference>
<keyword evidence="3" id="KW-0808">Transferase</keyword>
<dbReference type="OrthoDB" id="9771846at2"/>
<organism evidence="3 4">
    <name type="scientific">Pseudomonas fluorescens</name>
    <dbReference type="NCBI Taxonomy" id="294"/>
    <lineage>
        <taxon>Bacteria</taxon>
        <taxon>Pseudomonadati</taxon>
        <taxon>Pseudomonadota</taxon>
        <taxon>Gammaproteobacteria</taxon>
        <taxon>Pseudomonadales</taxon>
        <taxon>Pseudomonadaceae</taxon>
        <taxon>Pseudomonas</taxon>
    </lineage>
</organism>
<dbReference type="GO" id="GO:0016757">
    <property type="term" value="F:glycosyltransferase activity"/>
    <property type="evidence" value="ECO:0007669"/>
    <property type="project" value="UniProtKB-KW"/>
</dbReference>
<gene>
    <name evidence="3" type="primary">wbbL</name>
    <name evidence="3" type="ORF">PS833_05975</name>
</gene>
<keyword evidence="3" id="KW-0328">Glycosyltransferase</keyword>
<proteinExistence type="predicted"/>
<dbReference type="Proteomes" id="UP000409037">
    <property type="component" value="Unassembled WGS sequence"/>
</dbReference>
<accession>A0A5E7FSC1</accession>
<dbReference type="PANTHER" id="PTHR43179">
    <property type="entry name" value="RHAMNOSYLTRANSFERASE WBBL"/>
    <property type="match status" value="1"/>
</dbReference>
<keyword evidence="1" id="KW-0472">Membrane</keyword>